<feature type="region of interest" description="Disordered" evidence="1">
    <location>
        <begin position="1"/>
        <end position="38"/>
    </location>
</feature>
<comment type="caution">
    <text evidence="2">The sequence shown here is derived from an EMBL/GenBank/DDBJ whole genome shotgun (WGS) entry which is preliminary data.</text>
</comment>
<feature type="non-terminal residue" evidence="2">
    <location>
        <position position="38"/>
    </location>
</feature>
<evidence type="ECO:0000313" key="3">
    <source>
        <dbReference type="Proteomes" id="UP000265520"/>
    </source>
</evidence>
<organism evidence="2 3">
    <name type="scientific">Trifolium medium</name>
    <dbReference type="NCBI Taxonomy" id="97028"/>
    <lineage>
        <taxon>Eukaryota</taxon>
        <taxon>Viridiplantae</taxon>
        <taxon>Streptophyta</taxon>
        <taxon>Embryophyta</taxon>
        <taxon>Tracheophyta</taxon>
        <taxon>Spermatophyta</taxon>
        <taxon>Magnoliopsida</taxon>
        <taxon>eudicotyledons</taxon>
        <taxon>Gunneridae</taxon>
        <taxon>Pentapetalae</taxon>
        <taxon>rosids</taxon>
        <taxon>fabids</taxon>
        <taxon>Fabales</taxon>
        <taxon>Fabaceae</taxon>
        <taxon>Papilionoideae</taxon>
        <taxon>50 kb inversion clade</taxon>
        <taxon>NPAAA clade</taxon>
        <taxon>Hologalegina</taxon>
        <taxon>IRL clade</taxon>
        <taxon>Trifolieae</taxon>
        <taxon>Trifolium</taxon>
    </lineage>
</organism>
<dbReference type="EMBL" id="LXQA011123681">
    <property type="protein sequence ID" value="MCI85779.1"/>
    <property type="molecule type" value="Genomic_DNA"/>
</dbReference>
<proteinExistence type="predicted"/>
<dbReference type="AlphaFoldDB" id="A0A392VES0"/>
<name>A0A392VES0_9FABA</name>
<protein>
    <submittedName>
        <fullName evidence="2">Uncharacterized protein</fullName>
    </submittedName>
</protein>
<sequence length="38" mass="4426">MNQQHIYSRPRALRKTPCALRHPGPRIAPRPEPIQLPE</sequence>
<dbReference type="Proteomes" id="UP000265520">
    <property type="component" value="Unassembled WGS sequence"/>
</dbReference>
<feature type="compositionally biased region" description="Pro residues" evidence="1">
    <location>
        <begin position="26"/>
        <end position="38"/>
    </location>
</feature>
<accession>A0A392VES0</accession>
<evidence type="ECO:0000256" key="1">
    <source>
        <dbReference type="SAM" id="MobiDB-lite"/>
    </source>
</evidence>
<keyword evidence="3" id="KW-1185">Reference proteome</keyword>
<reference evidence="2 3" key="1">
    <citation type="journal article" date="2018" name="Front. Plant Sci.">
        <title>Red Clover (Trifolium pratense) and Zigzag Clover (T. medium) - A Picture of Genomic Similarities and Differences.</title>
        <authorList>
            <person name="Dluhosova J."/>
            <person name="Istvanek J."/>
            <person name="Nedelnik J."/>
            <person name="Repkova J."/>
        </authorList>
    </citation>
    <scope>NUCLEOTIDE SEQUENCE [LARGE SCALE GENOMIC DNA]</scope>
    <source>
        <strain evidence="3">cv. 10/8</strain>
        <tissue evidence="2">Leaf</tissue>
    </source>
</reference>
<evidence type="ECO:0000313" key="2">
    <source>
        <dbReference type="EMBL" id="MCI85779.1"/>
    </source>
</evidence>